<sequence>MSSSVIVAGARTPIGRLLGALSGLQAVDLGGIAIKAALERAGVAPEAVEYVIMGQVLQAGAGQIPSRQAAVKAGIPMTVPSITINKVCLSGLDAIALADQLIRAGEFDIVVAGGMESMTNAPHLLPGLRKGVKYGSSEVLDSMAHDGLFCAFDQCAMGESTERYNARLGIGREEQDSLSARSHQLAAAATKNGVFEDEIVPVEIPQRKGEPVVVKEDEGIRGDTTVETLAKLRPAFAADGTITAGSASQISDGACAVVVMSKAKAEELGLPWLAEIGRHGNVAGPDASLQSQPANAIKQAMAKQGVTAGELDLVEINEAFASVVLQSAKELGVPLDKVNVNGGGIALGHPIGASGARIVLSLAYELKRRGGGLGAAGLCGGGGQGDALLIRVP</sequence>
<feature type="active site" description="Acyl-thioester intermediate" evidence="7">
    <location>
        <position position="88"/>
    </location>
</feature>
<dbReference type="NCBIfam" id="TIGR01930">
    <property type="entry name" value="AcCoA-C-Actrans"/>
    <property type="match status" value="1"/>
</dbReference>
<evidence type="ECO:0000313" key="11">
    <source>
        <dbReference type="EMBL" id="TMR38695.1"/>
    </source>
</evidence>
<keyword evidence="12" id="KW-1185">Reference proteome</keyword>
<feature type="active site" description="Proton acceptor" evidence="7">
    <location>
        <position position="379"/>
    </location>
</feature>
<evidence type="ECO:0000256" key="4">
    <source>
        <dbReference type="ARBA" id="ARBA00023315"/>
    </source>
</evidence>
<evidence type="ECO:0000256" key="6">
    <source>
        <dbReference type="ARBA" id="ARBA00040529"/>
    </source>
</evidence>
<dbReference type="PROSITE" id="PS00098">
    <property type="entry name" value="THIOLASE_1"/>
    <property type="match status" value="1"/>
</dbReference>
<accession>A0A5S4H0D9</accession>
<feature type="domain" description="Thiolase C-terminal" evidence="10">
    <location>
        <begin position="271"/>
        <end position="391"/>
    </location>
</feature>
<evidence type="ECO:0000313" key="12">
    <source>
        <dbReference type="Proteomes" id="UP000306628"/>
    </source>
</evidence>
<proteinExistence type="inferred from homology"/>
<reference evidence="11 12" key="1">
    <citation type="submission" date="2019-05" db="EMBL/GenBank/DDBJ databases">
        <title>Draft genome sequence of Nonomuraea zeae DSM 100528.</title>
        <authorList>
            <person name="Saricaoglu S."/>
            <person name="Isik K."/>
        </authorList>
    </citation>
    <scope>NUCLEOTIDE SEQUENCE [LARGE SCALE GENOMIC DNA]</scope>
    <source>
        <strain evidence="11 12">DSM 100528</strain>
    </source>
</reference>
<evidence type="ECO:0000256" key="8">
    <source>
        <dbReference type="RuleBase" id="RU003557"/>
    </source>
</evidence>
<dbReference type="SUPFAM" id="SSF53901">
    <property type="entry name" value="Thiolase-like"/>
    <property type="match status" value="2"/>
</dbReference>
<dbReference type="GO" id="GO:0003985">
    <property type="term" value="F:acetyl-CoA C-acetyltransferase activity"/>
    <property type="evidence" value="ECO:0007669"/>
    <property type="project" value="UniProtKB-EC"/>
</dbReference>
<comment type="caution">
    <text evidence="11">The sequence shown here is derived from an EMBL/GenBank/DDBJ whole genome shotgun (WGS) entry which is preliminary data.</text>
</comment>
<evidence type="ECO:0000256" key="3">
    <source>
        <dbReference type="ARBA" id="ARBA00022679"/>
    </source>
</evidence>
<dbReference type="PANTHER" id="PTHR18919">
    <property type="entry name" value="ACETYL-COA C-ACYLTRANSFERASE"/>
    <property type="match status" value="1"/>
</dbReference>
<dbReference type="EMBL" id="VCKX01000007">
    <property type="protein sequence ID" value="TMR38695.1"/>
    <property type="molecule type" value="Genomic_DNA"/>
</dbReference>
<dbReference type="AlphaFoldDB" id="A0A5S4H0D9"/>
<dbReference type="Gene3D" id="3.40.47.10">
    <property type="match status" value="2"/>
</dbReference>
<dbReference type="CDD" id="cd00751">
    <property type="entry name" value="thiolase"/>
    <property type="match status" value="1"/>
</dbReference>
<feature type="domain" description="Thiolase N-terminal" evidence="9">
    <location>
        <begin position="5"/>
        <end position="262"/>
    </location>
</feature>
<evidence type="ECO:0000256" key="1">
    <source>
        <dbReference type="ARBA" id="ARBA00010982"/>
    </source>
</evidence>
<gene>
    <name evidence="11" type="ORF">ETD85_03765</name>
</gene>
<dbReference type="PIRSF" id="PIRSF000429">
    <property type="entry name" value="Ac-CoA_Ac_transf"/>
    <property type="match status" value="1"/>
</dbReference>
<protein>
    <recommendedName>
        <fullName evidence="6">Probable acetyl-CoA acetyltransferase</fullName>
        <ecNumber evidence="2">2.3.1.9</ecNumber>
    </recommendedName>
    <alternativeName>
        <fullName evidence="5">Acetoacetyl-CoA thiolase</fullName>
    </alternativeName>
</protein>
<feature type="active site" description="Proton acceptor" evidence="7">
    <location>
        <position position="349"/>
    </location>
</feature>
<dbReference type="EC" id="2.3.1.9" evidence="2"/>
<dbReference type="PROSITE" id="PS00099">
    <property type="entry name" value="THIOLASE_3"/>
    <property type="match status" value="1"/>
</dbReference>
<organism evidence="11 12">
    <name type="scientific">Nonomuraea zeae</name>
    <dbReference type="NCBI Taxonomy" id="1642303"/>
    <lineage>
        <taxon>Bacteria</taxon>
        <taxon>Bacillati</taxon>
        <taxon>Actinomycetota</taxon>
        <taxon>Actinomycetes</taxon>
        <taxon>Streptosporangiales</taxon>
        <taxon>Streptosporangiaceae</taxon>
        <taxon>Nonomuraea</taxon>
    </lineage>
</organism>
<dbReference type="InterPro" id="IPR020617">
    <property type="entry name" value="Thiolase_C"/>
</dbReference>
<dbReference type="Pfam" id="PF00108">
    <property type="entry name" value="Thiolase_N"/>
    <property type="match status" value="1"/>
</dbReference>
<keyword evidence="4 8" id="KW-0012">Acyltransferase</keyword>
<dbReference type="Pfam" id="PF02803">
    <property type="entry name" value="Thiolase_C"/>
    <property type="match status" value="1"/>
</dbReference>
<evidence type="ECO:0000256" key="5">
    <source>
        <dbReference type="ARBA" id="ARBA00030755"/>
    </source>
</evidence>
<dbReference type="InterPro" id="IPR020613">
    <property type="entry name" value="Thiolase_CS"/>
</dbReference>
<dbReference type="RefSeq" id="WP_138688167.1">
    <property type="nucleotide sequence ID" value="NZ_JBHSAZ010000026.1"/>
</dbReference>
<dbReference type="InterPro" id="IPR020615">
    <property type="entry name" value="Thiolase_acyl_enz_int_AS"/>
</dbReference>
<dbReference type="InterPro" id="IPR016039">
    <property type="entry name" value="Thiolase-like"/>
</dbReference>
<dbReference type="InterPro" id="IPR002155">
    <property type="entry name" value="Thiolase"/>
</dbReference>
<evidence type="ECO:0000256" key="7">
    <source>
        <dbReference type="PIRSR" id="PIRSR000429-1"/>
    </source>
</evidence>
<dbReference type="InterPro" id="IPR020616">
    <property type="entry name" value="Thiolase_N"/>
</dbReference>
<keyword evidence="3 8" id="KW-0808">Transferase</keyword>
<evidence type="ECO:0000259" key="9">
    <source>
        <dbReference type="Pfam" id="PF00108"/>
    </source>
</evidence>
<comment type="similarity">
    <text evidence="1 8">Belongs to the thiolase-like superfamily. Thiolase family.</text>
</comment>
<dbReference type="PROSITE" id="PS00737">
    <property type="entry name" value="THIOLASE_2"/>
    <property type="match status" value="1"/>
</dbReference>
<name>A0A5S4H0D9_9ACTN</name>
<dbReference type="InterPro" id="IPR020610">
    <property type="entry name" value="Thiolase_AS"/>
</dbReference>
<dbReference type="OrthoDB" id="3761315at2"/>
<dbReference type="PANTHER" id="PTHR18919:SF107">
    <property type="entry name" value="ACETYL-COA ACETYLTRANSFERASE, CYTOSOLIC"/>
    <property type="match status" value="1"/>
</dbReference>
<evidence type="ECO:0000256" key="2">
    <source>
        <dbReference type="ARBA" id="ARBA00012705"/>
    </source>
</evidence>
<dbReference type="Proteomes" id="UP000306628">
    <property type="component" value="Unassembled WGS sequence"/>
</dbReference>
<evidence type="ECO:0000259" key="10">
    <source>
        <dbReference type="Pfam" id="PF02803"/>
    </source>
</evidence>